<protein>
    <recommendedName>
        <fullName evidence="4">Lipocalin-like protein</fullName>
    </recommendedName>
</protein>
<feature type="chain" id="PRO_5020448335" description="Lipocalin-like protein" evidence="1">
    <location>
        <begin position="25"/>
        <end position="147"/>
    </location>
</feature>
<accession>A0A4R1RCK1</accession>
<dbReference type="AlphaFoldDB" id="A0A4R1RCK1"/>
<dbReference type="OrthoDB" id="1449058at2"/>
<gene>
    <name evidence="2" type="ORF">EV196_109190</name>
</gene>
<dbReference type="RefSeq" id="WP_132219065.1">
    <property type="nucleotide sequence ID" value="NZ_OX156936.1"/>
</dbReference>
<evidence type="ECO:0000313" key="3">
    <source>
        <dbReference type="Proteomes" id="UP000295455"/>
    </source>
</evidence>
<organism evidence="2 3">
    <name type="scientific">Mariniflexile fucanivorans</name>
    <dbReference type="NCBI Taxonomy" id="264023"/>
    <lineage>
        <taxon>Bacteria</taxon>
        <taxon>Pseudomonadati</taxon>
        <taxon>Bacteroidota</taxon>
        <taxon>Flavobacteriia</taxon>
        <taxon>Flavobacteriales</taxon>
        <taxon>Flavobacteriaceae</taxon>
        <taxon>Mariniflexile</taxon>
    </lineage>
</organism>
<evidence type="ECO:0000256" key="1">
    <source>
        <dbReference type="SAM" id="SignalP"/>
    </source>
</evidence>
<dbReference type="EMBL" id="SLUP01000009">
    <property type="protein sequence ID" value="TCL63564.1"/>
    <property type="molecule type" value="Genomic_DNA"/>
</dbReference>
<sequence length="147" mass="16261">MKTLLKNYKLIIVLLLMVSLPSCSNDDDPELTVSELLSNKWFAETIEDVSTTPSTIEILDSCTQKSYYNFLIDGTLLTNIYTLDGDNNCVASGTDAYNYILSADGKQIVAQDEDSIATQILVIDAISTTNLTIYNTSTPNSKINFKR</sequence>
<comment type="caution">
    <text evidence="2">The sequence shown here is derived from an EMBL/GenBank/DDBJ whole genome shotgun (WGS) entry which is preliminary data.</text>
</comment>
<name>A0A4R1RCK1_9FLAO</name>
<keyword evidence="3" id="KW-1185">Reference proteome</keyword>
<evidence type="ECO:0008006" key="4">
    <source>
        <dbReference type="Google" id="ProtNLM"/>
    </source>
</evidence>
<feature type="signal peptide" evidence="1">
    <location>
        <begin position="1"/>
        <end position="24"/>
    </location>
</feature>
<proteinExistence type="predicted"/>
<dbReference type="Proteomes" id="UP000295455">
    <property type="component" value="Unassembled WGS sequence"/>
</dbReference>
<keyword evidence="1" id="KW-0732">Signal</keyword>
<reference evidence="2 3" key="1">
    <citation type="submission" date="2019-03" db="EMBL/GenBank/DDBJ databases">
        <title>Genomic Encyclopedia of Type Strains, Phase IV (KMG-IV): sequencing the most valuable type-strain genomes for metagenomic binning, comparative biology and taxonomic classification.</title>
        <authorList>
            <person name="Goeker M."/>
        </authorList>
    </citation>
    <scope>NUCLEOTIDE SEQUENCE [LARGE SCALE GENOMIC DNA]</scope>
    <source>
        <strain evidence="2 3">DSM 18792</strain>
    </source>
</reference>
<evidence type="ECO:0000313" key="2">
    <source>
        <dbReference type="EMBL" id="TCL63564.1"/>
    </source>
</evidence>